<dbReference type="SUPFAM" id="SSF102522">
    <property type="entry name" value="Bacterial fluorinating enzyme, N-terminal domain"/>
    <property type="match status" value="1"/>
</dbReference>
<dbReference type="Gene3D" id="3.40.50.10790">
    <property type="entry name" value="S-adenosyl-l-methionine hydroxide adenosyltransferase, N-terminal"/>
    <property type="match status" value="1"/>
</dbReference>
<comment type="similarity">
    <text evidence="2">Belongs to the SAM hydrolase / SAM-dependent halogenase family.</text>
</comment>
<dbReference type="Gene3D" id="2.40.30.90">
    <property type="entry name" value="Bacterial fluorinating enzyme like"/>
    <property type="match status" value="1"/>
</dbReference>
<evidence type="ECO:0000259" key="4">
    <source>
        <dbReference type="Pfam" id="PF20257"/>
    </source>
</evidence>
<organism evidence="5 6">
    <name type="scientific">Actinocatenispora rupis</name>
    <dbReference type="NCBI Taxonomy" id="519421"/>
    <lineage>
        <taxon>Bacteria</taxon>
        <taxon>Bacillati</taxon>
        <taxon>Actinomycetota</taxon>
        <taxon>Actinomycetes</taxon>
        <taxon>Micromonosporales</taxon>
        <taxon>Micromonosporaceae</taxon>
        <taxon>Actinocatenispora</taxon>
    </lineage>
</organism>
<dbReference type="InterPro" id="IPR046469">
    <property type="entry name" value="SAM_HAT_N"/>
</dbReference>
<protein>
    <recommendedName>
        <fullName evidence="7">SAM-dependent chlorinase/fluorinase</fullName>
    </recommendedName>
</protein>
<dbReference type="InterPro" id="IPR023228">
    <property type="entry name" value="SAM_OH_AdoTrfase_N_sf"/>
</dbReference>
<dbReference type="PANTHER" id="PTHR35092:SF1">
    <property type="entry name" value="CHLORINASE MJ1651"/>
    <property type="match status" value="1"/>
</dbReference>
<evidence type="ECO:0000256" key="2">
    <source>
        <dbReference type="ARBA" id="ARBA00024035"/>
    </source>
</evidence>
<accession>A0A8J3NA08</accession>
<dbReference type="InterPro" id="IPR002747">
    <property type="entry name" value="SAM_OH_AdoTrfase"/>
</dbReference>
<proteinExistence type="inferred from homology"/>
<feature type="domain" description="S-adenosyl-l-methionine hydroxide adenosyltransferase C-terminal" evidence="4">
    <location>
        <begin position="180"/>
        <end position="264"/>
    </location>
</feature>
<name>A0A8J3NA08_9ACTN</name>
<dbReference type="AlphaFoldDB" id="A0A8J3NA08"/>
<dbReference type="Pfam" id="PF01887">
    <property type="entry name" value="SAM_HAT_N"/>
    <property type="match status" value="1"/>
</dbReference>
<dbReference type="InterPro" id="IPR023227">
    <property type="entry name" value="SAM_OH_AdoTrfase_C_sf"/>
</dbReference>
<dbReference type="RefSeq" id="WP_203654002.1">
    <property type="nucleotide sequence ID" value="NZ_BAAAZM010000016.1"/>
</dbReference>
<keyword evidence="6" id="KW-1185">Reference proteome</keyword>
<feature type="domain" description="S-adenosyl-l-methionine hydroxide adenosyltransferase N-terminal" evidence="3">
    <location>
        <begin position="9"/>
        <end position="153"/>
    </location>
</feature>
<evidence type="ECO:0000259" key="3">
    <source>
        <dbReference type="Pfam" id="PF01887"/>
    </source>
</evidence>
<reference evidence="5" key="1">
    <citation type="submission" date="2021-01" db="EMBL/GenBank/DDBJ databases">
        <title>Whole genome shotgun sequence of Actinocatenispora rupis NBRC 107355.</title>
        <authorList>
            <person name="Komaki H."/>
            <person name="Tamura T."/>
        </authorList>
    </citation>
    <scope>NUCLEOTIDE SEQUENCE</scope>
    <source>
        <strain evidence="5">NBRC 107355</strain>
    </source>
</reference>
<gene>
    <name evidence="5" type="ORF">Aru02nite_01190</name>
</gene>
<evidence type="ECO:0000256" key="1">
    <source>
        <dbReference type="ARBA" id="ARBA00022691"/>
    </source>
</evidence>
<evidence type="ECO:0000313" key="6">
    <source>
        <dbReference type="Proteomes" id="UP000612808"/>
    </source>
</evidence>
<dbReference type="Proteomes" id="UP000612808">
    <property type="component" value="Unassembled WGS sequence"/>
</dbReference>
<evidence type="ECO:0008006" key="7">
    <source>
        <dbReference type="Google" id="ProtNLM"/>
    </source>
</evidence>
<evidence type="ECO:0000313" key="5">
    <source>
        <dbReference type="EMBL" id="GID09230.1"/>
    </source>
</evidence>
<dbReference type="InterPro" id="IPR046470">
    <property type="entry name" value="SAM_HAT_C"/>
</dbReference>
<sequence>MGDTGYGWISFTTDYGTVDGFVAACKGVMAGIAPGVPVLDVTHHVPPGDVRRGAVVLAQTVPYLPPSVHLAVVDPGVGTTRRAVAVEAGDSVLVGPDNGLLPWAARELGGARRVVVLDRPEWHLDHVRSTFHGRDVFAPVAARLAVGRHIAEAGTPLDPDELVTLPEPVLRCGHGYMEVEVLTVDRFGNVQLAAGPEIMAELGRTVTVSVAAGATGFRVAAGDTFGSVDGGDPVLYLDSADLVTLAVNGGSAAERYALGPGDVLRLSPA</sequence>
<dbReference type="Pfam" id="PF20257">
    <property type="entry name" value="SAM_HAT_C"/>
    <property type="match status" value="1"/>
</dbReference>
<dbReference type="PIRSF" id="PIRSF006779">
    <property type="entry name" value="UCP006779"/>
    <property type="match status" value="1"/>
</dbReference>
<dbReference type="SUPFAM" id="SSF101852">
    <property type="entry name" value="Bacterial fluorinating enzyme, C-terminal domain"/>
    <property type="match status" value="1"/>
</dbReference>
<keyword evidence="1" id="KW-0949">S-adenosyl-L-methionine</keyword>
<dbReference type="EMBL" id="BOMB01000001">
    <property type="protein sequence ID" value="GID09230.1"/>
    <property type="molecule type" value="Genomic_DNA"/>
</dbReference>
<comment type="caution">
    <text evidence="5">The sequence shown here is derived from an EMBL/GenBank/DDBJ whole genome shotgun (WGS) entry which is preliminary data.</text>
</comment>
<dbReference type="PANTHER" id="PTHR35092">
    <property type="entry name" value="CHLORINASE MJ1651"/>
    <property type="match status" value="1"/>
</dbReference>